<dbReference type="Proteomes" id="UP001237105">
    <property type="component" value="Unassembled WGS sequence"/>
</dbReference>
<reference evidence="1 2" key="1">
    <citation type="submission" date="2023-05" db="EMBL/GenBank/DDBJ databases">
        <title>Draft genome sequence of Streptomyces sp. B-S-A12 isolated from a cave soil in Thailand.</title>
        <authorList>
            <person name="Chamroensaksri N."/>
            <person name="Muangham S."/>
        </authorList>
    </citation>
    <scope>NUCLEOTIDE SEQUENCE [LARGE SCALE GENOMIC DNA]</scope>
    <source>
        <strain evidence="1 2">B-S-A12</strain>
    </source>
</reference>
<comment type="caution">
    <text evidence="1">The sequence shown here is derived from an EMBL/GenBank/DDBJ whole genome shotgun (WGS) entry which is preliminary data.</text>
</comment>
<organism evidence="1 2">
    <name type="scientific">Streptomyces luteolus</name>
    <dbReference type="NCBI Taxonomy" id="3043615"/>
    <lineage>
        <taxon>Bacteria</taxon>
        <taxon>Bacillati</taxon>
        <taxon>Actinomycetota</taxon>
        <taxon>Actinomycetes</taxon>
        <taxon>Kitasatosporales</taxon>
        <taxon>Streptomycetaceae</taxon>
        <taxon>Streptomyces</taxon>
    </lineage>
</organism>
<evidence type="ECO:0000313" key="2">
    <source>
        <dbReference type="Proteomes" id="UP001237105"/>
    </source>
</evidence>
<evidence type="ECO:0008006" key="3">
    <source>
        <dbReference type="Google" id="ProtNLM"/>
    </source>
</evidence>
<name>A0ABT6SRG2_9ACTN</name>
<dbReference type="EMBL" id="JASCIS010000004">
    <property type="protein sequence ID" value="MDI3417976.1"/>
    <property type="molecule type" value="Genomic_DNA"/>
</dbReference>
<keyword evidence="2" id="KW-1185">Reference proteome</keyword>
<gene>
    <name evidence="1" type="ORF">QIT00_05265</name>
</gene>
<dbReference type="RefSeq" id="WP_282533898.1">
    <property type="nucleotide sequence ID" value="NZ_JASCIS010000004.1"/>
</dbReference>
<evidence type="ECO:0000313" key="1">
    <source>
        <dbReference type="EMBL" id="MDI3417976.1"/>
    </source>
</evidence>
<protein>
    <recommendedName>
        <fullName evidence="3">DUF3168 domain-containing protein</fullName>
    </recommendedName>
</protein>
<accession>A0ABT6SRG2</accession>
<sequence>MSLPRLPLTKALALLVQLGTERPCGIGEFPKAADGQAATFPYSVLYSLPGDFSGPALFDWHADASWTYQVTSVGARDDQVQWLADRVRSVLVERSDGEWRHPLEVPNMVVADRELTADVGTAPVDGSQGDIVSYVQRFTITVSPARSSS</sequence>
<proteinExistence type="predicted"/>